<evidence type="ECO:0000313" key="9">
    <source>
        <dbReference type="Proteomes" id="UP001179121"/>
    </source>
</evidence>
<keyword evidence="4" id="KW-0520">NAD</keyword>
<keyword evidence="5" id="KW-0627">Porphyrin biosynthesis</keyword>
<dbReference type="Proteomes" id="UP001179121">
    <property type="component" value="Chromosome"/>
</dbReference>
<evidence type="ECO:0000256" key="1">
    <source>
        <dbReference type="ARBA" id="ARBA00005010"/>
    </source>
</evidence>
<feature type="domain" description="Siroheme synthase central" evidence="7">
    <location>
        <begin position="121"/>
        <end position="147"/>
    </location>
</feature>
<evidence type="ECO:0000256" key="4">
    <source>
        <dbReference type="ARBA" id="ARBA00023027"/>
    </source>
</evidence>
<dbReference type="PANTHER" id="PTHR35330">
    <property type="entry name" value="SIROHEME BIOSYNTHESIS PROTEIN MET8"/>
    <property type="match status" value="1"/>
</dbReference>
<dbReference type="Gene3D" id="3.40.50.720">
    <property type="entry name" value="NAD(P)-binding Rossmann-like Domain"/>
    <property type="match status" value="1"/>
</dbReference>
<proteinExistence type="predicted"/>
<accession>A0AA86N041</accession>
<dbReference type="PANTHER" id="PTHR35330:SF1">
    <property type="entry name" value="SIROHEME BIOSYNTHESIS PROTEIN MET8"/>
    <property type="match status" value="1"/>
</dbReference>
<dbReference type="Gene3D" id="1.10.8.610">
    <property type="entry name" value="SirC, precorrin-2 dehydrogenase, C-terminal helical domain-like"/>
    <property type="match status" value="1"/>
</dbReference>
<evidence type="ECO:0000259" key="7">
    <source>
        <dbReference type="Pfam" id="PF14824"/>
    </source>
</evidence>
<evidence type="ECO:0000256" key="2">
    <source>
        <dbReference type="ARBA" id="ARBA00012400"/>
    </source>
</evidence>
<evidence type="ECO:0000256" key="6">
    <source>
        <dbReference type="ARBA" id="ARBA00047561"/>
    </source>
</evidence>
<dbReference type="InterPro" id="IPR006367">
    <property type="entry name" value="Sirohaem_synthase_N"/>
</dbReference>
<keyword evidence="3" id="KW-0560">Oxidoreductase</keyword>
<gene>
    <name evidence="8" type="ORF">DNFV4_02645</name>
</gene>
<dbReference type="GO" id="GO:0004325">
    <property type="term" value="F:ferrochelatase activity"/>
    <property type="evidence" value="ECO:0007669"/>
    <property type="project" value="InterPro"/>
</dbReference>
<evidence type="ECO:0000256" key="5">
    <source>
        <dbReference type="ARBA" id="ARBA00023244"/>
    </source>
</evidence>
<sequence>MNPGFPLSLDVKGWPCLVLGGDEEAAEKAIRLLEAGAKVTVINPTLNDTLKKLTASAKVIHRGRLFRATDTPGVVLILNCLRDNREFAESLMELARKDRFQLWTVDQPEYSTVMMPAVVSRGHLRIAVSTSGASPALASRIRQDLESIFGPEAAEFLSWLGELRDETKATQADYAQRKDILRRAVQEFRLTGHVQYPSAWLQQRTANPETNPAK</sequence>
<dbReference type="InterPro" id="IPR036291">
    <property type="entry name" value="NAD(P)-bd_dom_sf"/>
</dbReference>
<dbReference type="RefSeq" id="WP_289268957.1">
    <property type="nucleotide sequence ID" value="NZ_OX365700.1"/>
</dbReference>
<keyword evidence="9" id="KW-1185">Reference proteome</keyword>
<dbReference type="SUPFAM" id="SSF75615">
    <property type="entry name" value="Siroheme synthase middle domains-like"/>
    <property type="match status" value="1"/>
</dbReference>
<dbReference type="KEGG" id="nti:DNFV4_02645"/>
<name>A0AA86N041_9BACT</name>
<dbReference type="AlphaFoldDB" id="A0AA86N041"/>
<dbReference type="EMBL" id="OX365700">
    <property type="protein sequence ID" value="CAI4032217.1"/>
    <property type="molecule type" value="Genomic_DNA"/>
</dbReference>
<reference evidence="8" key="1">
    <citation type="submission" date="2022-10" db="EMBL/GenBank/DDBJ databases">
        <authorList>
            <person name="Koch H."/>
        </authorList>
    </citation>
    <scope>NUCLEOTIDE SEQUENCE</scope>
    <source>
        <strain evidence="8">DNF</strain>
    </source>
</reference>
<dbReference type="Pfam" id="PF14824">
    <property type="entry name" value="Sirohm_synth_M"/>
    <property type="match status" value="1"/>
</dbReference>
<dbReference type="GO" id="GO:0043115">
    <property type="term" value="F:precorrin-2 dehydrogenase activity"/>
    <property type="evidence" value="ECO:0007669"/>
    <property type="project" value="UniProtKB-EC"/>
</dbReference>
<dbReference type="InterPro" id="IPR028161">
    <property type="entry name" value="Met8-like"/>
</dbReference>
<dbReference type="SUPFAM" id="SSF51735">
    <property type="entry name" value="NAD(P)-binding Rossmann-fold domains"/>
    <property type="match status" value="1"/>
</dbReference>
<protein>
    <recommendedName>
        <fullName evidence="2">precorrin-2 dehydrogenase</fullName>
        <ecNumber evidence="2">1.3.1.76</ecNumber>
    </recommendedName>
</protein>
<evidence type="ECO:0000313" key="8">
    <source>
        <dbReference type="EMBL" id="CAI4032217.1"/>
    </source>
</evidence>
<dbReference type="InterPro" id="IPR042518">
    <property type="entry name" value="SirC_C"/>
</dbReference>
<dbReference type="EC" id="1.3.1.76" evidence="2"/>
<dbReference type="GO" id="GO:0019354">
    <property type="term" value="P:siroheme biosynthetic process"/>
    <property type="evidence" value="ECO:0007669"/>
    <property type="project" value="InterPro"/>
</dbReference>
<evidence type="ECO:0000256" key="3">
    <source>
        <dbReference type="ARBA" id="ARBA00023002"/>
    </source>
</evidence>
<comment type="catalytic activity">
    <reaction evidence="6">
        <text>precorrin-2 + NAD(+) = sirohydrochlorin + NADH + 2 H(+)</text>
        <dbReference type="Rhea" id="RHEA:15613"/>
        <dbReference type="ChEBI" id="CHEBI:15378"/>
        <dbReference type="ChEBI" id="CHEBI:57540"/>
        <dbReference type="ChEBI" id="CHEBI:57945"/>
        <dbReference type="ChEBI" id="CHEBI:58351"/>
        <dbReference type="ChEBI" id="CHEBI:58827"/>
        <dbReference type="EC" id="1.3.1.76"/>
    </reaction>
</comment>
<dbReference type="NCBIfam" id="TIGR01470">
    <property type="entry name" value="cysG_Nterm"/>
    <property type="match status" value="1"/>
</dbReference>
<comment type="pathway">
    <text evidence="1">Porphyrin-containing compound metabolism; siroheme biosynthesis; sirohydrochlorin from precorrin-2: step 1/1.</text>
</comment>
<organism evidence="8 9">
    <name type="scientific">Nitrospira tepida</name>
    <dbReference type="NCBI Taxonomy" id="2973512"/>
    <lineage>
        <taxon>Bacteria</taxon>
        <taxon>Pseudomonadati</taxon>
        <taxon>Nitrospirota</taxon>
        <taxon>Nitrospiria</taxon>
        <taxon>Nitrospirales</taxon>
        <taxon>Nitrospiraceae</taxon>
        <taxon>Nitrospira</taxon>
    </lineage>
</organism>
<dbReference type="InterPro" id="IPR028281">
    <property type="entry name" value="Sirohaem_synthase_central"/>
</dbReference>
<dbReference type="Pfam" id="PF13241">
    <property type="entry name" value="NAD_binding_7"/>
    <property type="match status" value="1"/>
</dbReference>